<sequence>MPASTKEGKFYLRAPDLEFRLNGPIKIGNVITDMSLPQDPITFLDPLPKIIPGSGYSKGKTESEHHASINVGISAKVYEFFGGQAEAKSSSSLKTIYAFDKLSAWYLEKNPTAADAKKFHDKDDEFKNALRKGPVYIVTGLKIAKALRYSNQRASENKAALSGGVHITREVTVEGKLGGELGGENIGKQVPVKDIRSEILT</sequence>
<evidence type="ECO:0000313" key="1">
    <source>
        <dbReference type="EMBL" id="KAF7503134.1"/>
    </source>
</evidence>
<dbReference type="AlphaFoldDB" id="A0A8H7A8X8"/>
<evidence type="ECO:0000313" key="2">
    <source>
        <dbReference type="Proteomes" id="UP000606974"/>
    </source>
</evidence>
<dbReference type="OrthoDB" id="4500473at2759"/>
<dbReference type="Proteomes" id="UP000606974">
    <property type="component" value="Unassembled WGS sequence"/>
</dbReference>
<organism evidence="1 2">
    <name type="scientific">Endocarpon pusillum</name>
    <dbReference type="NCBI Taxonomy" id="364733"/>
    <lineage>
        <taxon>Eukaryota</taxon>
        <taxon>Fungi</taxon>
        <taxon>Dikarya</taxon>
        <taxon>Ascomycota</taxon>
        <taxon>Pezizomycotina</taxon>
        <taxon>Eurotiomycetes</taxon>
        <taxon>Chaetothyriomycetidae</taxon>
        <taxon>Verrucariales</taxon>
        <taxon>Verrucariaceae</taxon>
        <taxon>Endocarpon</taxon>
    </lineage>
</organism>
<dbReference type="EMBL" id="JAACFV010000195">
    <property type="protein sequence ID" value="KAF7503134.1"/>
    <property type="molecule type" value="Genomic_DNA"/>
</dbReference>
<proteinExistence type="predicted"/>
<protein>
    <submittedName>
        <fullName evidence="1">Uncharacterized protein</fullName>
    </submittedName>
</protein>
<accession>A0A8H7A8X8</accession>
<keyword evidence="2" id="KW-1185">Reference proteome</keyword>
<name>A0A8H7A8X8_9EURO</name>
<reference evidence="1" key="1">
    <citation type="submission" date="2020-02" db="EMBL/GenBank/DDBJ databases">
        <authorList>
            <person name="Palmer J.M."/>
        </authorList>
    </citation>
    <scope>NUCLEOTIDE SEQUENCE</scope>
    <source>
        <strain evidence="1">EPUS1.4</strain>
        <tissue evidence="1">Thallus</tissue>
    </source>
</reference>
<comment type="caution">
    <text evidence="1">The sequence shown here is derived from an EMBL/GenBank/DDBJ whole genome shotgun (WGS) entry which is preliminary data.</text>
</comment>
<gene>
    <name evidence="1" type="ORF">GJ744_004276</name>
</gene>